<evidence type="ECO:0000313" key="1">
    <source>
        <dbReference type="EMBL" id="SFB10095.1"/>
    </source>
</evidence>
<dbReference type="Proteomes" id="UP000183843">
    <property type="component" value="Unassembled WGS sequence"/>
</dbReference>
<accession>A0A1I0Y9L6</accession>
<dbReference type="RefSeq" id="WP_074816658.1">
    <property type="nucleotide sequence ID" value="NZ_FOJX01000011.1"/>
</dbReference>
<name>A0A1I0Y9L6_SELRU</name>
<protein>
    <submittedName>
        <fullName evidence="1">Uncharacterized protein</fullName>
    </submittedName>
</protein>
<sequence length="103" mass="12310">MGYTVKILPLFRGVKGVRIIHRGPWSDPLLVYRGYMFNYWDIEEALWDHFLADQGENEADYKNLAAVDEQDKRFNQWLQANRETQNYLDDCILGKCYTGYFYK</sequence>
<dbReference type="EMBL" id="FOJX01000011">
    <property type="protein sequence ID" value="SFB10095.1"/>
    <property type="molecule type" value="Genomic_DNA"/>
</dbReference>
<dbReference type="AlphaFoldDB" id="A0A1I0Y9L6"/>
<organism evidence="1 2">
    <name type="scientific">Selenomonas ruminantium</name>
    <dbReference type="NCBI Taxonomy" id="971"/>
    <lineage>
        <taxon>Bacteria</taxon>
        <taxon>Bacillati</taxon>
        <taxon>Bacillota</taxon>
        <taxon>Negativicutes</taxon>
        <taxon>Selenomonadales</taxon>
        <taxon>Selenomonadaceae</taxon>
        <taxon>Selenomonas</taxon>
    </lineage>
</organism>
<evidence type="ECO:0000313" key="2">
    <source>
        <dbReference type="Proteomes" id="UP000183843"/>
    </source>
</evidence>
<reference evidence="1 2" key="1">
    <citation type="submission" date="2016-10" db="EMBL/GenBank/DDBJ databases">
        <authorList>
            <person name="de Groot N.N."/>
        </authorList>
    </citation>
    <scope>NUCLEOTIDE SEQUENCE [LARGE SCALE GENOMIC DNA]</scope>
    <source>
        <strain evidence="1 2">L14</strain>
    </source>
</reference>
<gene>
    <name evidence="1" type="ORF">SAMN05216587_11131</name>
</gene>
<proteinExistence type="predicted"/>